<gene>
    <name evidence="2" type="ORF">A2774_01955</name>
</gene>
<dbReference type="EMBL" id="MFZG01000012">
    <property type="protein sequence ID" value="OGK17097.1"/>
    <property type="molecule type" value="Genomic_DNA"/>
</dbReference>
<evidence type="ECO:0000256" key="1">
    <source>
        <dbReference type="SAM" id="Phobius"/>
    </source>
</evidence>
<organism evidence="2 3">
    <name type="scientific">Candidatus Roizmanbacteria bacterium RIFCSPHIGHO2_01_FULL_39_12c</name>
    <dbReference type="NCBI Taxonomy" id="1802031"/>
    <lineage>
        <taxon>Bacteria</taxon>
        <taxon>Candidatus Roizmaniibacteriota</taxon>
    </lineage>
</organism>
<dbReference type="Proteomes" id="UP000177208">
    <property type="component" value="Unassembled WGS sequence"/>
</dbReference>
<feature type="transmembrane region" description="Helical" evidence="1">
    <location>
        <begin position="361"/>
        <end position="380"/>
    </location>
</feature>
<feature type="transmembrane region" description="Helical" evidence="1">
    <location>
        <begin position="248"/>
        <end position="266"/>
    </location>
</feature>
<name>A0A1F7GDZ2_9BACT</name>
<feature type="transmembrane region" description="Helical" evidence="1">
    <location>
        <begin position="272"/>
        <end position="290"/>
    </location>
</feature>
<comment type="caution">
    <text evidence="2">The sequence shown here is derived from an EMBL/GenBank/DDBJ whole genome shotgun (WGS) entry which is preliminary data.</text>
</comment>
<feature type="transmembrane region" description="Helical" evidence="1">
    <location>
        <begin position="176"/>
        <end position="200"/>
    </location>
</feature>
<keyword evidence="1" id="KW-1133">Transmembrane helix</keyword>
<feature type="transmembrane region" description="Helical" evidence="1">
    <location>
        <begin position="74"/>
        <end position="92"/>
    </location>
</feature>
<feature type="transmembrane region" description="Helical" evidence="1">
    <location>
        <begin position="99"/>
        <end position="116"/>
    </location>
</feature>
<feature type="transmembrane region" description="Helical" evidence="1">
    <location>
        <begin position="297"/>
        <end position="314"/>
    </location>
</feature>
<protein>
    <recommendedName>
        <fullName evidence="4">Glycosyltransferase RgtA/B/C/D-like domain-containing protein</fullName>
    </recommendedName>
</protein>
<evidence type="ECO:0000313" key="3">
    <source>
        <dbReference type="Proteomes" id="UP000177208"/>
    </source>
</evidence>
<accession>A0A1F7GDZ2</accession>
<proteinExistence type="predicted"/>
<evidence type="ECO:0000313" key="2">
    <source>
        <dbReference type="EMBL" id="OGK17097.1"/>
    </source>
</evidence>
<keyword evidence="1" id="KW-0472">Membrane</keyword>
<evidence type="ECO:0008006" key="4">
    <source>
        <dbReference type="Google" id="ProtNLM"/>
    </source>
</evidence>
<reference evidence="2 3" key="1">
    <citation type="journal article" date="2016" name="Nat. Commun.">
        <title>Thousands of microbial genomes shed light on interconnected biogeochemical processes in an aquifer system.</title>
        <authorList>
            <person name="Anantharaman K."/>
            <person name="Brown C.T."/>
            <person name="Hug L.A."/>
            <person name="Sharon I."/>
            <person name="Castelle C.J."/>
            <person name="Probst A.J."/>
            <person name="Thomas B.C."/>
            <person name="Singh A."/>
            <person name="Wilkins M.J."/>
            <person name="Karaoz U."/>
            <person name="Brodie E.L."/>
            <person name="Williams K.H."/>
            <person name="Hubbard S.S."/>
            <person name="Banfield J.F."/>
        </authorList>
    </citation>
    <scope>NUCLEOTIDE SEQUENCE [LARGE SCALE GENOMIC DNA]</scope>
</reference>
<feature type="transmembrane region" description="Helical" evidence="1">
    <location>
        <begin position="122"/>
        <end position="141"/>
    </location>
</feature>
<feature type="transmembrane region" description="Helical" evidence="1">
    <location>
        <begin position="220"/>
        <end position="241"/>
    </location>
</feature>
<keyword evidence="1" id="KW-0812">Transmembrane</keyword>
<sequence>MNIYLIFLSLLTSAFFFNRGFAYYDEGFILHAAQRVLQGEVPYRDFDLIYTPGSVYLTAAAFKLLGESILTGRILMLLVSWLTGYLVYLICVKATNNRMGAFLAVSIYFAWGPSHINFPWPSLLALSAGLFTILILSKFLTGTRNPFDKLRPSALRLLRLEEIPCLSRDRFGMTSVGLMTFVTFLFKQNFGVAVLLTVIVSTGLMRPMSQMELLGKIKRYLFGAMVVGLIFTVYLLLTGSLSGFIDNFYFYTIKSFLIGGVAATSFPSGLKGGFYLLPGLVSIIAVFVAYKRQRKALILPIFGLTFYLSGIRPTTDYPHLVVLMSMIGLPLAVIISNFQVQATRNSREHPGGDKGAVVWKTGWLLLGISLIGIGFYTALFKDYYRWDSPLIKQNYFLKEGRAKIFADQKFSMIVPEIVAEIKKNSKRDGFIFVFPNAPMFYFLSGRKNPTRFINFPGGLQTKSQEQEVIEALKNKKVKLILTNEPESKWTYQIIKKHLSGNYFKKKQILEFVIWKRNES</sequence>
<dbReference type="AlphaFoldDB" id="A0A1F7GDZ2"/>
<feature type="transmembrane region" description="Helical" evidence="1">
    <location>
        <begin position="320"/>
        <end position="340"/>
    </location>
</feature>